<proteinExistence type="predicted"/>
<organism evidence="3 4">
    <name type="scientific">Candidatus Planktophila sulfonica</name>
    <dbReference type="NCBI Taxonomy" id="1884904"/>
    <lineage>
        <taxon>Bacteria</taxon>
        <taxon>Bacillati</taxon>
        <taxon>Actinomycetota</taxon>
        <taxon>Actinomycetes</taxon>
        <taxon>Candidatus Nanopelagicales</taxon>
        <taxon>Candidatus Nanopelagicaceae</taxon>
        <taxon>Candidatus Planktophila</taxon>
    </lineage>
</organism>
<evidence type="ECO:0000313" key="4">
    <source>
        <dbReference type="Proteomes" id="UP000217215"/>
    </source>
</evidence>
<feature type="transmembrane region" description="Helical" evidence="1">
    <location>
        <begin position="274"/>
        <end position="304"/>
    </location>
</feature>
<feature type="transmembrane region" description="Helical" evidence="1">
    <location>
        <begin position="6"/>
        <end position="25"/>
    </location>
</feature>
<keyword evidence="1" id="KW-1133">Transmembrane helix</keyword>
<gene>
    <name evidence="3" type="ORF">A1sIA56_02605</name>
</gene>
<name>A0A249KG89_9ACTN</name>
<dbReference type="RefSeq" id="WP_095673405.1">
    <property type="nucleotide sequence ID" value="NZ_CP016773.1"/>
</dbReference>
<feature type="transmembrane region" description="Helical" evidence="1">
    <location>
        <begin position="324"/>
        <end position="345"/>
    </location>
</feature>
<dbReference type="AlphaFoldDB" id="A0A249KG89"/>
<dbReference type="PANTHER" id="PTHR43646">
    <property type="entry name" value="GLYCOSYLTRANSFERASE"/>
    <property type="match status" value="1"/>
</dbReference>
<feature type="domain" description="Glycosyltransferase 2-like" evidence="2">
    <location>
        <begin position="37"/>
        <end position="211"/>
    </location>
</feature>
<accession>A0A249KG89</accession>
<evidence type="ECO:0000259" key="2">
    <source>
        <dbReference type="Pfam" id="PF00535"/>
    </source>
</evidence>
<dbReference type="PANTHER" id="PTHR43646:SF3">
    <property type="entry name" value="SLR1566 PROTEIN"/>
    <property type="match status" value="1"/>
</dbReference>
<dbReference type="InterPro" id="IPR001173">
    <property type="entry name" value="Glyco_trans_2-like"/>
</dbReference>
<keyword evidence="4" id="KW-1185">Reference proteome</keyword>
<evidence type="ECO:0000313" key="3">
    <source>
        <dbReference type="EMBL" id="ASY15811.1"/>
    </source>
</evidence>
<protein>
    <submittedName>
        <fullName evidence="3">Glycosyltransferase</fullName>
    </submittedName>
</protein>
<dbReference type="CDD" id="cd06423">
    <property type="entry name" value="CESA_like"/>
    <property type="match status" value="1"/>
</dbReference>
<dbReference type="Pfam" id="PF00535">
    <property type="entry name" value="Glycos_transf_2"/>
    <property type="match status" value="1"/>
</dbReference>
<dbReference type="EMBL" id="CP016773">
    <property type="protein sequence ID" value="ASY15811.1"/>
    <property type="molecule type" value="Genomic_DNA"/>
</dbReference>
<reference evidence="3 4" key="1">
    <citation type="submission" date="2016-07" db="EMBL/GenBank/DDBJ databases">
        <title>High microdiversification within the ubiquitous acI lineage of Actinobacteria.</title>
        <authorList>
            <person name="Neuenschwander S.M."/>
            <person name="Salcher M."/>
            <person name="Ghai R."/>
            <person name="Pernthaler J."/>
        </authorList>
    </citation>
    <scope>NUCLEOTIDE SEQUENCE [LARGE SCALE GENOMIC DNA]</scope>
    <source>
        <strain evidence="3">MMS-IA-56</strain>
    </source>
</reference>
<dbReference type="Gene3D" id="3.90.550.10">
    <property type="entry name" value="Spore Coat Polysaccharide Biosynthesis Protein SpsA, Chain A"/>
    <property type="match status" value="1"/>
</dbReference>
<dbReference type="OrthoDB" id="9806525at2"/>
<dbReference type="GO" id="GO:0016740">
    <property type="term" value="F:transferase activity"/>
    <property type="evidence" value="ECO:0007669"/>
    <property type="project" value="UniProtKB-KW"/>
</dbReference>
<keyword evidence="3" id="KW-0808">Transferase</keyword>
<dbReference type="InterPro" id="IPR029044">
    <property type="entry name" value="Nucleotide-diphossugar_trans"/>
</dbReference>
<evidence type="ECO:0000256" key="1">
    <source>
        <dbReference type="SAM" id="Phobius"/>
    </source>
</evidence>
<sequence length="357" mass="39932">MAQFLLSFSILIFAISLINFFTIRIPKRDEEVKKAVTVLVPMRNEAENVPEFISALVSQMGVKKLKFIIINDGSTDKTAELLVTVIGSDSRFTVIDSPELRPGWLGKVSALQSGYEATTSDYIITLDADVRLEPNAIMRAITQMERLRLDFISPYPRQIAQTFSEKLIQPLLHWSWMATVILRLAEKYPRRSTAVANGQFFVVRSTALEKISGFTSVSNQILDDIELARSLIAAGFKGVVTEGSAIASTRMYGSFDEIRQGYGKSLWKAFGGRIGAVVAVAFIFITGILPVILIFNGYLTGWFIYAYIVFSREISAIRSRGNPIYAFLHPLSSALLIYLIIYSWAKRGTIQWKGRTV</sequence>
<dbReference type="SUPFAM" id="SSF53448">
    <property type="entry name" value="Nucleotide-diphospho-sugar transferases"/>
    <property type="match status" value="1"/>
</dbReference>
<keyword evidence="1" id="KW-0812">Transmembrane</keyword>
<keyword evidence="1" id="KW-0472">Membrane</keyword>
<dbReference type="KEGG" id="psuf:A1sIA56_02605"/>
<dbReference type="Proteomes" id="UP000217215">
    <property type="component" value="Chromosome"/>
</dbReference>